<dbReference type="Pfam" id="PF20208">
    <property type="entry name" value="ARPP-1"/>
    <property type="match status" value="1"/>
</dbReference>
<reference evidence="2 3" key="1">
    <citation type="journal article" date="2018" name="Genome Announc.">
        <title>Genome Sequence of Geothermobacter sp. HR-1 Iron Reducer from the Loihi Seamount.</title>
        <authorList>
            <person name="Smith H."/>
            <person name="Abuyen K."/>
            <person name="Tremblay J."/>
            <person name="Savalia P."/>
            <person name="Perez-Rodriguez I."/>
            <person name="Emerson D."/>
            <person name="Tully B."/>
            <person name="Amend J."/>
        </authorList>
    </citation>
    <scope>NUCLEOTIDE SEQUENCE [LARGE SCALE GENOMIC DNA]</scope>
    <source>
        <strain evidence="2 3">HR-1</strain>
    </source>
</reference>
<evidence type="ECO:0000313" key="3">
    <source>
        <dbReference type="Proteomes" id="UP000236340"/>
    </source>
</evidence>
<name>A0A2K2H5A3_9BACT</name>
<evidence type="ECO:0000259" key="1">
    <source>
        <dbReference type="Pfam" id="PF20208"/>
    </source>
</evidence>
<protein>
    <recommendedName>
        <fullName evidence="1">ARG and Rhodanese-Phosphatase-superfamily-associated domain-containing protein</fullName>
    </recommendedName>
</protein>
<sequence>MTMDEMISNLLDTLQIDELHTCDRMSVATLSRPDETGPKYLTMSQGFDQEVLTVEEISDSGSVPELSVINRGELHVLLLDGEEIRGAKQNRVLNTSILVAPGSKCTVPVSCTEQGRWHYTTSRFEDSEVVMAQSLRQRKQASVSKNVREHQSFHSDQGEVWEGVDTLHCLLDISSETGAMRDAYEARQEDLEKYVRAFADIRDVNGIAVFLEGKLAGLDFISYRPAMNDLLPKLIGSYAMDALCEEENGRREPDPGEVQSLLSRIGRCALEVQKSEGVGDDARLDGPDLQGAALIALNTVIHLSAFIKADEKSFKGGMSSFSHRRQFRDSM</sequence>
<proteinExistence type="predicted"/>
<accession>A0A2K2H5A3</accession>
<organism evidence="2 3">
    <name type="scientific">Geothermobacter hydrogeniphilus</name>
    <dbReference type="NCBI Taxonomy" id="1969733"/>
    <lineage>
        <taxon>Bacteria</taxon>
        <taxon>Pseudomonadati</taxon>
        <taxon>Thermodesulfobacteriota</taxon>
        <taxon>Desulfuromonadia</taxon>
        <taxon>Desulfuromonadales</taxon>
        <taxon>Geothermobacteraceae</taxon>
        <taxon>Geothermobacter</taxon>
    </lineage>
</organism>
<feature type="domain" description="ARG and Rhodanese-Phosphatase-superfamily-associated" evidence="1">
    <location>
        <begin position="14"/>
        <end position="306"/>
    </location>
</feature>
<dbReference type="AlphaFoldDB" id="A0A2K2H5A3"/>
<dbReference type="EMBL" id="PPFX01000073">
    <property type="protein sequence ID" value="PNU18526.1"/>
    <property type="molecule type" value="Genomic_DNA"/>
</dbReference>
<dbReference type="InterPro" id="IPR046699">
    <property type="entry name" value="ARPP-1"/>
</dbReference>
<comment type="caution">
    <text evidence="2">The sequence shown here is derived from an EMBL/GenBank/DDBJ whole genome shotgun (WGS) entry which is preliminary data.</text>
</comment>
<gene>
    <name evidence="2" type="ORF">C2E25_17215</name>
</gene>
<evidence type="ECO:0000313" key="2">
    <source>
        <dbReference type="EMBL" id="PNU18526.1"/>
    </source>
</evidence>
<dbReference type="Proteomes" id="UP000236340">
    <property type="component" value="Unassembled WGS sequence"/>
</dbReference>